<evidence type="ECO:0000256" key="1">
    <source>
        <dbReference type="ARBA" id="ARBA00004273"/>
    </source>
</evidence>
<evidence type="ECO:0000256" key="2">
    <source>
        <dbReference type="ARBA" id="ARBA00006488"/>
    </source>
</evidence>
<sequence>MPFLHPQARNASTAAPQQASPFLASRLAAYGATGLSVGTLAWYTHVFGGGLPGLSSVSANMIDNGLHPPAYPWSHAGVFETFDHASIRRGYQVYREVCAACHSLDRIAWRNLVGVSHTVDEVKAMAEEVEYEGEPNDEGEVGMRPGKLADPMPAPYPNEEAARAGNNGGLPPDLSLITKARHGGADYIFALLTGYVDPPAGFEVPDGLNFNPYFPGTKIAMARVLYDGLVEYEDGTPATTTQMAKDVVTFLNWSSEPEHDERKRMGAQATVILTSLFALSIWVKRFKWAGVKNRKILYTPPPSH</sequence>
<gene>
    <name evidence="19" type="ORF">FA09DRAFT_334607</name>
</gene>
<dbReference type="PRINTS" id="PR00603">
    <property type="entry name" value="CYTOCHROMEC1"/>
</dbReference>
<dbReference type="Proteomes" id="UP000245946">
    <property type="component" value="Unassembled WGS sequence"/>
</dbReference>
<keyword evidence="7" id="KW-0812">Transmembrane</keyword>
<organism evidence="19 20">
    <name type="scientific">Tilletiopsis washingtonensis</name>
    <dbReference type="NCBI Taxonomy" id="58919"/>
    <lineage>
        <taxon>Eukaryota</taxon>
        <taxon>Fungi</taxon>
        <taxon>Dikarya</taxon>
        <taxon>Basidiomycota</taxon>
        <taxon>Ustilaginomycotina</taxon>
        <taxon>Exobasidiomycetes</taxon>
        <taxon>Entylomatales</taxon>
        <taxon>Entylomatales incertae sedis</taxon>
        <taxon>Tilletiopsis</taxon>
    </lineage>
</organism>
<dbReference type="GO" id="GO:0005743">
    <property type="term" value="C:mitochondrial inner membrane"/>
    <property type="evidence" value="ECO:0007669"/>
    <property type="project" value="UniProtKB-SubCell"/>
</dbReference>
<comment type="cofactor">
    <cofactor evidence="17">
        <name>heme c</name>
        <dbReference type="ChEBI" id="CHEBI:61717"/>
    </cofactor>
    <text evidence="17">Binds 1 heme c group covalently per subunit.</text>
</comment>
<evidence type="ECO:0000256" key="10">
    <source>
        <dbReference type="ARBA" id="ARBA00022967"/>
    </source>
</evidence>
<dbReference type="Gene3D" id="1.20.5.100">
    <property type="entry name" value="Cytochrome c1, transmembrane anchor, C-terminal"/>
    <property type="match status" value="1"/>
</dbReference>
<keyword evidence="14" id="KW-0496">Mitochondrion</keyword>
<dbReference type="GO" id="GO:0008121">
    <property type="term" value="F:quinol-cytochrome-c reductase activity"/>
    <property type="evidence" value="ECO:0007669"/>
    <property type="project" value="UniProtKB-EC"/>
</dbReference>
<feature type="binding site" description="covalent" evidence="17">
    <location>
        <position position="102"/>
    </location>
    <ligand>
        <name>heme c</name>
        <dbReference type="ChEBI" id="CHEBI:61717"/>
    </ligand>
</feature>
<evidence type="ECO:0000256" key="3">
    <source>
        <dbReference type="ARBA" id="ARBA00012951"/>
    </source>
</evidence>
<comment type="subcellular location">
    <subcellularLocation>
        <location evidence="1">Mitochondrion inner membrane</location>
    </subcellularLocation>
</comment>
<evidence type="ECO:0000313" key="20">
    <source>
        <dbReference type="Proteomes" id="UP000245946"/>
    </source>
</evidence>
<feature type="binding site" description="covalent" evidence="17">
    <location>
        <position position="101"/>
    </location>
    <ligand>
        <name>heme c</name>
        <dbReference type="ChEBI" id="CHEBI:61717"/>
    </ligand>
</feature>
<keyword evidence="13 17" id="KW-0408">Iron</keyword>
<evidence type="ECO:0000256" key="9">
    <source>
        <dbReference type="ARBA" id="ARBA00022792"/>
    </source>
</evidence>
<keyword evidence="6" id="KW-0679">Respiratory chain</keyword>
<feature type="domain" description="Cytochrome c" evidence="18">
    <location>
        <begin position="85"/>
        <end position="237"/>
    </location>
</feature>
<dbReference type="Pfam" id="PF02167">
    <property type="entry name" value="Cytochrom_C1"/>
    <property type="match status" value="1"/>
</dbReference>
<evidence type="ECO:0000259" key="18">
    <source>
        <dbReference type="PROSITE" id="PS51007"/>
    </source>
</evidence>
<keyword evidence="10" id="KW-1278">Translocase</keyword>
<evidence type="ECO:0000256" key="8">
    <source>
        <dbReference type="ARBA" id="ARBA00022723"/>
    </source>
</evidence>
<evidence type="ECO:0000256" key="7">
    <source>
        <dbReference type="ARBA" id="ARBA00022692"/>
    </source>
</evidence>
<dbReference type="InterPro" id="IPR021157">
    <property type="entry name" value="Cyt_c1_TM_anchor_C"/>
</dbReference>
<dbReference type="SUPFAM" id="SSF81496">
    <property type="entry name" value="Cytochrome c1 subunit of cytochrome bc1 complex (Ubiquinol-cytochrome c reductase), transmembrane anchor"/>
    <property type="match status" value="1"/>
</dbReference>
<keyword evidence="4" id="KW-0813">Transport</keyword>
<dbReference type="RefSeq" id="XP_025597293.1">
    <property type="nucleotide sequence ID" value="XM_025743738.1"/>
</dbReference>
<evidence type="ECO:0000256" key="4">
    <source>
        <dbReference type="ARBA" id="ARBA00022448"/>
    </source>
</evidence>
<evidence type="ECO:0000256" key="13">
    <source>
        <dbReference type="ARBA" id="ARBA00023004"/>
    </source>
</evidence>
<keyword evidence="9" id="KW-0999">Mitochondrion inner membrane</keyword>
<proteinExistence type="inferred from homology"/>
<keyword evidence="20" id="KW-1185">Reference proteome</keyword>
<protein>
    <recommendedName>
        <fullName evidence="3">quinol--cytochrome-c reductase</fullName>
        <ecNumber evidence="3">7.1.1.8</ecNumber>
    </recommendedName>
</protein>
<dbReference type="AlphaFoldDB" id="A0A316Z7G4"/>
<dbReference type="InterPro" id="IPR036909">
    <property type="entry name" value="Cyt_c-like_dom_sf"/>
</dbReference>
<evidence type="ECO:0000256" key="17">
    <source>
        <dbReference type="PIRSR" id="PIRSR602326-1"/>
    </source>
</evidence>
<dbReference type="GO" id="GO:0006122">
    <property type="term" value="P:mitochondrial electron transport, ubiquinol to cytochrome c"/>
    <property type="evidence" value="ECO:0007669"/>
    <property type="project" value="TreeGrafter"/>
</dbReference>
<dbReference type="EC" id="7.1.1.8" evidence="3"/>
<dbReference type="Gene3D" id="1.10.760.10">
    <property type="entry name" value="Cytochrome c-like domain"/>
    <property type="match status" value="1"/>
</dbReference>
<evidence type="ECO:0000256" key="5">
    <source>
        <dbReference type="ARBA" id="ARBA00022617"/>
    </source>
</evidence>
<comment type="catalytic activity">
    <reaction evidence="16">
        <text>a quinol + 2 Fe(III)-[cytochrome c](out) = a quinone + 2 Fe(II)-[cytochrome c](out) + 2 H(+)(out)</text>
        <dbReference type="Rhea" id="RHEA:11484"/>
        <dbReference type="Rhea" id="RHEA-COMP:10350"/>
        <dbReference type="Rhea" id="RHEA-COMP:14399"/>
        <dbReference type="ChEBI" id="CHEBI:15378"/>
        <dbReference type="ChEBI" id="CHEBI:24646"/>
        <dbReference type="ChEBI" id="CHEBI:29033"/>
        <dbReference type="ChEBI" id="CHEBI:29034"/>
        <dbReference type="ChEBI" id="CHEBI:132124"/>
        <dbReference type="EC" id="7.1.1.8"/>
    </reaction>
</comment>
<evidence type="ECO:0000256" key="15">
    <source>
        <dbReference type="ARBA" id="ARBA00023136"/>
    </source>
</evidence>
<dbReference type="FunFam" id="1.20.5.100:FF:000003">
    <property type="entry name" value="Cytochrome c1, heme protein, mitochondrial"/>
    <property type="match status" value="1"/>
</dbReference>
<feature type="binding site" description="covalent" evidence="17">
    <location>
        <position position="221"/>
    </location>
    <ligand>
        <name>heme c</name>
        <dbReference type="ChEBI" id="CHEBI:61717"/>
    </ligand>
</feature>
<dbReference type="GO" id="GO:0020037">
    <property type="term" value="F:heme binding"/>
    <property type="evidence" value="ECO:0007669"/>
    <property type="project" value="InterPro"/>
</dbReference>
<feature type="binding site" description="covalent" evidence="17">
    <location>
        <position position="98"/>
    </location>
    <ligand>
        <name>heme c</name>
        <dbReference type="ChEBI" id="CHEBI:61717"/>
    </ligand>
</feature>
<dbReference type="GO" id="GO:0046872">
    <property type="term" value="F:metal ion binding"/>
    <property type="evidence" value="ECO:0007669"/>
    <property type="project" value="UniProtKB-KW"/>
</dbReference>
<dbReference type="STRING" id="58919.A0A316Z7G4"/>
<reference evidence="19 20" key="1">
    <citation type="journal article" date="2018" name="Mol. Biol. Evol.">
        <title>Broad Genomic Sampling Reveals a Smut Pathogenic Ancestry of the Fungal Clade Ustilaginomycotina.</title>
        <authorList>
            <person name="Kijpornyongpan T."/>
            <person name="Mondo S.J."/>
            <person name="Barry K."/>
            <person name="Sandor L."/>
            <person name="Lee J."/>
            <person name="Lipzen A."/>
            <person name="Pangilinan J."/>
            <person name="LaButti K."/>
            <person name="Hainaut M."/>
            <person name="Henrissat B."/>
            <person name="Grigoriev I.V."/>
            <person name="Spatafora J.W."/>
            <person name="Aime M.C."/>
        </authorList>
    </citation>
    <scope>NUCLEOTIDE SEQUENCE [LARGE SCALE GENOMIC DNA]</scope>
    <source>
        <strain evidence="19 20">MCA 4186</strain>
    </source>
</reference>
<evidence type="ECO:0000256" key="11">
    <source>
        <dbReference type="ARBA" id="ARBA00022982"/>
    </source>
</evidence>
<evidence type="ECO:0000256" key="12">
    <source>
        <dbReference type="ARBA" id="ARBA00022989"/>
    </source>
</evidence>
<dbReference type="EMBL" id="KZ819296">
    <property type="protein sequence ID" value="PWN97014.1"/>
    <property type="molecule type" value="Genomic_DNA"/>
</dbReference>
<keyword evidence="15" id="KW-0472">Membrane</keyword>
<dbReference type="SUPFAM" id="SSF46626">
    <property type="entry name" value="Cytochrome c"/>
    <property type="match status" value="1"/>
</dbReference>
<dbReference type="PANTHER" id="PTHR10266:SF3">
    <property type="entry name" value="CYTOCHROME C1, HEME PROTEIN, MITOCHONDRIAL"/>
    <property type="match status" value="1"/>
</dbReference>
<dbReference type="InterPro" id="IPR009056">
    <property type="entry name" value="Cyt_c-like_dom"/>
</dbReference>
<dbReference type="FunFam" id="1.10.760.10:FF:000002">
    <property type="entry name" value="Cytochrome c1, heme protein"/>
    <property type="match status" value="1"/>
</dbReference>
<dbReference type="InterPro" id="IPR002326">
    <property type="entry name" value="Cyt_c1"/>
</dbReference>
<dbReference type="GeneID" id="37271282"/>
<dbReference type="PANTHER" id="PTHR10266">
    <property type="entry name" value="CYTOCHROME C1"/>
    <property type="match status" value="1"/>
</dbReference>
<comment type="similarity">
    <text evidence="2">Belongs to the cytochrome c family.</text>
</comment>
<accession>A0A316Z7G4</accession>
<dbReference type="OrthoDB" id="5925at2759"/>
<evidence type="ECO:0000256" key="14">
    <source>
        <dbReference type="ARBA" id="ARBA00023128"/>
    </source>
</evidence>
<evidence type="ECO:0000313" key="19">
    <source>
        <dbReference type="EMBL" id="PWN97014.1"/>
    </source>
</evidence>
<name>A0A316Z7G4_9BASI</name>
<evidence type="ECO:0000256" key="16">
    <source>
        <dbReference type="ARBA" id="ARBA00029351"/>
    </source>
</evidence>
<keyword evidence="11" id="KW-0249">Electron transport</keyword>
<keyword evidence="8 17" id="KW-0479">Metal-binding</keyword>
<keyword evidence="5 17" id="KW-0349">Heme</keyword>
<evidence type="ECO:0000256" key="6">
    <source>
        <dbReference type="ARBA" id="ARBA00022660"/>
    </source>
</evidence>
<keyword evidence="12" id="KW-1133">Transmembrane helix</keyword>
<dbReference type="PROSITE" id="PS51007">
    <property type="entry name" value="CYTC"/>
    <property type="match status" value="1"/>
</dbReference>